<evidence type="ECO:0000313" key="2">
    <source>
        <dbReference type="Proteomes" id="UP000623129"/>
    </source>
</evidence>
<dbReference type="Pfam" id="PF05212">
    <property type="entry name" value="DUF707"/>
    <property type="match status" value="1"/>
</dbReference>
<protein>
    <submittedName>
        <fullName evidence="1">Uncharacterized protein</fullName>
    </submittedName>
</protein>
<dbReference type="OrthoDB" id="9985979at2759"/>
<gene>
    <name evidence="1" type="ORF">FCM35_KLT17449</name>
</gene>
<dbReference type="AlphaFoldDB" id="A0A833RC24"/>
<name>A0A833RC24_9POAL</name>
<dbReference type="EMBL" id="SWLB01000005">
    <property type="protein sequence ID" value="KAF3338612.1"/>
    <property type="molecule type" value="Genomic_DNA"/>
</dbReference>
<organism evidence="1 2">
    <name type="scientific">Carex littledalei</name>
    <dbReference type="NCBI Taxonomy" id="544730"/>
    <lineage>
        <taxon>Eukaryota</taxon>
        <taxon>Viridiplantae</taxon>
        <taxon>Streptophyta</taxon>
        <taxon>Embryophyta</taxon>
        <taxon>Tracheophyta</taxon>
        <taxon>Spermatophyta</taxon>
        <taxon>Magnoliopsida</taxon>
        <taxon>Liliopsida</taxon>
        <taxon>Poales</taxon>
        <taxon>Cyperaceae</taxon>
        <taxon>Cyperoideae</taxon>
        <taxon>Cariceae</taxon>
        <taxon>Carex</taxon>
        <taxon>Carex subgen. Euthyceras</taxon>
    </lineage>
</organism>
<sequence length="204" mass="23404">MRKLRGIGNQQCNLYRKAKAGAREMMICTFFVLENFRYIKLVKKYGLEISQPGLESNKDFAYQITQRRNDTEVHKRTEHIQGIHGDLNQPPNTEFIEIMAPVFSKDAWRCVWHMIQNDLVHGWGLDFTLRKCVEEVELGGLEGEEHDETAPVPSDYEFHFSTGDKELADTYASVSHIDDLSSTFAKVRLHQIGSKKLTICPGLT</sequence>
<reference evidence="1" key="1">
    <citation type="submission" date="2020-01" db="EMBL/GenBank/DDBJ databases">
        <title>Genome sequence of Kobresia littledalei, the first chromosome-level genome in the family Cyperaceae.</title>
        <authorList>
            <person name="Qu G."/>
        </authorList>
    </citation>
    <scope>NUCLEOTIDE SEQUENCE</scope>
    <source>
        <strain evidence="1">C.B.Clarke</strain>
        <tissue evidence="1">Leaf</tissue>
    </source>
</reference>
<evidence type="ECO:0000313" key="1">
    <source>
        <dbReference type="EMBL" id="KAF3338612.1"/>
    </source>
</evidence>
<dbReference type="PANTHER" id="PTHR31210">
    <property type="entry name" value="OS06G0731900 PROTEIN"/>
    <property type="match status" value="1"/>
</dbReference>
<dbReference type="Proteomes" id="UP000623129">
    <property type="component" value="Unassembled WGS sequence"/>
</dbReference>
<proteinExistence type="predicted"/>
<dbReference type="InterPro" id="IPR007877">
    <property type="entry name" value="DUF707"/>
</dbReference>
<keyword evidence="2" id="KW-1185">Reference proteome</keyword>
<accession>A0A833RC24</accession>
<dbReference type="PANTHER" id="PTHR31210:SF43">
    <property type="entry name" value="STORAGE PROTEIN-RELATED"/>
    <property type="match status" value="1"/>
</dbReference>
<comment type="caution">
    <text evidence="1">The sequence shown here is derived from an EMBL/GenBank/DDBJ whole genome shotgun (WGS) entry which is preliminary data.</text>
</comment>